<name>A0A2G1MFJ9_9RHOB</name>
<dbReference type="RefSeq" id="WP_216823283.1">
    <property type="nucleotide sequence ID" value="NZ_KZ304959.1"/>
</dbReference>
<dbReference type="Proteomes" id="UP000221860">
    <property type="component" value="Unassembled WGS sequence"/>
</dbReference>
<dbReference type="EMBL" id="NQWH01000013">
    <property type="protein sequence ID" value="PHP27525.1"/>
    <property type="molecule type" value="Genomic_DNA"/>
</dbReference>
<accession>A0A2G1MFJ9</accession>
<evidence type="ECO:0000313" key="2">
    <source>
        <dbReference type="Proteomes" id="UP000221860"/>
    </source>
</evidence>
<dbReference type="AlphaFoldDB" id="A0A2G1MFJ9"/>
<sequence length="151" mass="16980">MDSSLSMMDWGIFRLEQRLSNNTSIKAPTGVHYNWDDDEIIIRAFSYDPDEEEAEAKGKCAEWFKEVRLDAGVSEETGMLRFGSYSVFAGLFGNMSFERPRGDLTEPELLSEIDKKIKLEHTRGVASDEASMGLLTCRGDLIDNGLSTEIK</sequence>
<reference evidence="1 2" key="1">
    <citation type="submission" date="2017-08" db="EMBL/GenBank/DDBJ databases">
        <title>Draft Genome Sequence of Loktanella cinnabarina Strain XM1, Isolated from Coastal Surface Water.</title>
        <authorList>
            <person name="Ma R."/>
            <person name="Wang J."/>
            <person name="Wang Q."/>
            <person name="Ma Z."/>
            <person name="Li J."/>
            <person name="Chen L."/>
        </authorList>
    </citation>
    <scope>NUCLEOTIDE SEQUENCE [LARGE SCALE GENOMIC DNA]</scope>
    <source>
        <strain evidence="1 2">XM1</strain>
    </source>
</reference>
<comment type="caution">
    <text evidence="1">The sequence shown here is derived from an EMBL/GenBank/DDBJ whole genome shotgun (WGS) entry which is preliminary data.</text>
</comment>
<keyword evidence="2" id="KW-1185">Reference proteome</keyword>
<gene>
    <name evidence="1" type="ORF">CJ301_10215</name>
</gene>
<proteinExistence type="predicted"/>
<organism evidence="1 2">
    <name type="scientific">Limimaricola cinnabarinus</name>
    <dbReference type="NCBI Taxonomy" id="1125964"/>
    <lineage>
        <taxon>Bacteria</taxon>
        <taxon>Pseudomonadati</taxon>
        <taxon>Pseudomonadota</taxon>
        <taxon>Alphaproteobacteria</taxon>
        <taxon>Rhodobacterales</taxon>
        <taxon>Paracoccaceae</taxon>
        <taxon>Limimaricola</taxon>
    </lineage>
</organism>
<evidence type="ECO:0000313" key="1">
    <source>
        <dbReference type="EMBL" id="PHP27525.1"/>
    </source>
</evidence>
<protein>
    <submittedName>
        <fullName evidence="1">Uncharacterized protein</fullName>
    </submittedName>
</protein>